<keyword evidence="3" id="KW-1185">Reference proteome</keyword>
<dbReference type="RefSeq" id="XP_013239286.1">
    <property type="nucleotide sequence ID" value="XM_013383832.1"/>
</dbReference>
<accession>A0A098VVL1</accession>
<keyword evidence="1" id="KW-0472">Membrane</keyword>
<dbReference type="GeneID" id="25258256"/>
<dbReference type="EMBL" id="JMKJ01000033">
    <property type="protein sequence ID" value="KGG52859.1"/>
    <property type="molecule type" value="Genomic_DNA"/>
</dbReference>
<evidence type="ECO:0000313" key="2">
    <source>
        <dbReference type="EMBL" id="KGG52859.1"/>
    </source>
</evidence>
<dbReference type="Proteomes" id="UP000029725">
    <property type="component" value="Unassembled WGS sequence"/>
</dbReference>
<comment type="caution">
    <text evidence="2">The sequence shown here is derived from an EMBL/GenBank/DDBJ whole genome shotgun (WGS) entry which is preliminary data.</text>
</comment>
<dbReference type="HOGENOM" id="CLU_262399_0_0_1"/>
<reference evidence="2 3" key="1">
    <citation type="submission" date="2014-04" db="EMBL/GenBank/DDBJ databases">
        <title>A new species of microsporidia sheds light on the evolution of extreme parasitism.</title>
        <authorList>
            <person name="Haag K.L."/>
            <person name="James T.Y."/>
            <person name="Larsson R."/>
            <person name="Schaer T.M."/>
            <person name="Refardt D."/>
            <person name="Pombert J.-F."/>
            <person name="Ebert D."/>
        </authorList>
    </citation>
    <scope>NUCLEOTIDE SEQUENCE [LARGE SCALE GENOMIC DNA]</scope>
    <source>
        <strain evidence="2 3">UGP3</strain>
        <tissue evidence="2">Spores</tissue>
    </source>
</reference>
<protein>
    <submittedName>
        <fullName evidence="2">Uncharacterized protein</fullName>
    </submittedName>
</protein>
<feature type="transmembrane region" description="Helical" evidence="1">
    <location>
        <begin position="12"/>
        <end position="36"/>
    </location>
</feature>
<keyword evidence="1" id="KW-1133">Transmembrane helix</keyword>
<sequence>MSLLSRKPFQRVFRNLCVLMLTIFLFYVSSVVVSVANMPRETIELIATLGRYTIKNQNIEILSACVVLYKPILELLPVTIDASVDIATKIFYSTNYKNDKISPTWYIIRRWMKEYFDPGGLIKGIDVVSALPMRCSRGSPFESYEGGRPVFQSPERPQTPGSTCSIISKFWVEATNEERKKEREFILILNSICNGGPSWLVGPFLSPYSTDQEAADKSRKSGQSHSIDLHLFFQTNAIDGKQLLWQSPSAPWAQIMWTALSIHLLPLSAKVVSLAIKFVKWLIVGARGGKYPLCSSVAIDLVINHGYPKTKASKFRHHLQRRLLPTILEACRARPTSWAGPLKAFRVCLGWAIKGEQHEKPHMAKIEKLLTALPLLMLLVISISAHAGFNGLIFPKPHPIDYQSQYQSQPIQPMGDQSQAQPTQVINDSFQTYPMKQGYTSSCYTTQTVLETQTFYQTITSTEMETKTSVAVFTSVFFETSTVSVTVTETDTETSVVPISTTIEVPTTTMIPVSIPISQTVLLTESIPVTETIPITTAIPITEIISVMASTCPDVSPVSSTVPNGPLGPQGGQIYLSGSALPTIPISPQEVPYQHAPTSVPMGGTDMPTTPIDTFGGQLTMPTSAPSGQPTVALPPLTPLELRVGIFSKRYADITAEADRGKICLLQAPNGLILVQLKPGTSLSGPLLIAEEQILKGTEAIPLTESISFKLPPGKYRVIEVQGHRFERNKTDTSIDFTECTQATGPIEDSRNDLTNGDQRNYTGDQGNAAAQAQKLMSSLMWDCSNRPLQVYHFSFIVDLDQHAIYMAPGFSLSMALAAATLGDPTMDPVVIEVQEHARLCAAFAYFEASHFQGKASIHEAAAKLVVQMTLSHSLFCAPDLVFRYFLQRESSCPDIPIWAPLFASVGVILWLEKNAIEEAQIYLSEEISFWKRAFFISWDVLVALLRLCKITVDEQSSARGRPIFPENAVRSLLGIKIGSGRALSLLSEWISLLLNITGEAGISSHNFEINAPACTPDADSSSVLPCASVSNLYTNHKTFDIDLGFSEDHPEQPLRALMDALRGERAVNPLTTCGMDAIIRAKLETLVQLSESPINLAKAPWFPFCFSDQSLCALSSSPAYDLPTRSLLYLILLKLGSVLPSVEKEILTIYCIQESKRVRLLAKFLQANYKGDSWIWEMVALDFFRTFVRLGIVKGTDSPYRNKYARSVFLKLKRMDSVFFCNSNDMPSIQGSATSTLIGECESKKDLREVNRVEPQSNLHTILSTIGYLEDRAQVFLARKYPIQTRAC</sequence>
<dbReference type="VEuPathDB" id="MicrosporidiaDB:DI09_12p270"/>
<organism evidence="2 3">
    <name type="scientific">Mitosporidium daphniae</name>
    <dbReference type="NCBI Taxonomy" id="1485682"/>
    <lineage>
        <taxon>Eukaryota</taxon>
        <taxon>Fungi</taxon>
        <taxon>Fungi incertae sedis</taxon>
        <taxon>Microsporidia</taxon>
        <taxon>Mitosporidium</taxon>
    </lineage>
</organism>
<proteinExistence type="predicted"/>
<name>A0A098VVL1_9MICR</name>
<evidence type="ECO:0000313" key="3">
    <source>
        <dbReference type="Proteomes" id="UP000029725"/>
    </source>
</evidence>
<keyword evidence="1" id="KW-0812">Transmembrane</keyword>
<gene>
    <name evidence="2" type="ORF">DI09_12p270</name>
</gene>
<evidence type="ECO:0000256" key="1">
    <source>
        <dbReference type="SAM" id="Phobius"/>
    </source>
</evidence>